<dbReference type="RefSeq" id="WP_182584070.1">
    <property type="nucleotide sequence ID" value="NZ_JABVCQ010000018.1"/>
</dbReference>
<evidence type="ECO:0000313" key="2">
    <source>
        <dbReference type="Proteomes" id="UP000548632"/>
    </source>
</evidence>
<name>A0A839HHH7_9GAMM</name>
<protein>
    <submittedName>
        <fullName evidence="1">Uncharacterized protein</fullName>
    </submittedName>
</protein>
<organism evidence="1 2">
    <name type="scientific">Thiospirillum jenense</name>
    <dbReference type="NCBI Taxonomy" id="1653858"/>
    <lineage>
        <taxon>Bacteria</taxon>
        <taxon>Pseudomonadati</taxon>
        <taxon>Pseudomonadota</taxon>
        <taxon>Gammaproteobacteria</taxon>
        <taxon>Chromatiales</taxon>
        <taxon>Chromatiaceae</taxon>
        <taxon>Thiospirillum</taxon>
    </lineage>
</organism>
<dbReference type="Proteomes" id="UP000548632">
    <property type="component" value="Unassembled WGS sequence"/>
</dbReference>
<gene>
    <name evidence="1" type="ORF">HUK38_09395</name>
</gene>
<comment type="caution">
    <text evidence="1">The sequence shown here is derived from an EMBL/GenBank/DDBJ whole genome shotgun (WGS) entry which is preliminary data.</text>
</comment>
<accession>A0A839HHH7</accession>
<sequence>MSEGRQYFVLGIEADAYRILNDSGNPYLYEPALFDVIDNREANDWITEFGEEGERYAYPPLLNVSGFFEDYFDRKPEQISIFWSVVNQHLARAA</sequence>
<evidence type="ECO:0000313" key="1">
    <source>
        <dbReference type="EMBL" id="MBB1126447.1"/>
    </source>
</evidence>
<dbReference type="EMBL" id="JABVCQ010000018">
    <property type="protein sequence ID" value="MBB1126447.1"/>
    <property type="molecule type" value="Genomic_DNA"/>
</dbReference>
<dbReference type="AlphaFoldDB" id="A0A839HHH7"/>
<keyword evidence="2" id="KW-1185">Reference proteome</keyword>
<proteinExistence type="predicted"/>
<reference evidence="1 2" key="1">
    <citation type="journal article" date="2020" name="Arch. Microbiol.">
        <title>The genome sequence of the giant phototrophic gammaproteobacterium Thiospirillum jenense gives insight into its physiological properties and phylogenetic relationships.</title>
        <authorList>
            <person name="Imhoff J.F."/>
            <person name="Meyer T.E."/>
            <person name="Kyndt J.A."/>
        </authorList>
    </citation>
    <scope>NUCLEOTIDE SEQUENCE [LARGE SCALE GENOMIC DNA]</scope>
    <source>
        <strain evidence="1 2">DSM 216</strain>
    </source>
</reference>